<dbReference type="Proteomes" id="UP000634136">
    <property type="component" value="Unassembled WGS sequence"/>
</dbReference>
<evidence type="ECO:0000313" key="2">
    <source>
        <dbReference type="Proteomes" id="UP000634136"/>
    </source>
</evidence>
<name>A0A834TXA0_9FABA</name>
<reference evidence="1" key="1">
    <citation type="submission" date="2020-09" db="EMBL/GenBank/DDBJ databases">
        <title>Genome-Enabled Discovery of Anthraquinone Biosynthesis in Senna tora.</title>
        <authorList>
            <person name="Kang S.-H."/>
            <person name="Pandey R.P."/>
            <person name="Lee C.-M."/>
            <person name="Sim J.-S."/>
            <person name="Jeong J.-T."/>
            <person name="Choi B.-S."/>
            <person name="Jung M."/>
            <person name="Ginzburg D."/>
            <person name="Zhao K."/>
            <person name="Won S.Y."/>
            <person name="Oh T.-J."/>
            <person name="Yu Y."/>
            <person name="Kim N.-H."/>
            <person name="Lee O.R."/>
            <person name="Lee T.-H."/>
            <person name="Bashyal P."/>
            <person name="Kim T.-S."/>
            <person name="Lee W.-H."/>
            <person name="Kawkins C."/>
            <person name="Kim C.-K."/>
            <person name="Kim J.S."/>
            <person name="Ahn B.O."/>
            <person name="Rhee S.Y."/>
            <person name="Sohng J.K."/>
        </authorList>
    </citation>
    <scope>NUCLEOTIDE SEQUENCE</scope>
    <source>
        <tissue evidence="1">Leaf</tissue>
    </source>
</reference>
<proteinExistence type="predicted"/>
<organism evidence="1 2">
    <name type="scientific">Senna tora</name>
    <dbReference type="NCBI Taxonomy" id="362788"/>
    <lineage>
        <taxon>Eukaryota</taxon>
        <taxon>Viridiplantae</taxon>
        <taxon>Streptophyta</taxon>
        <taxon>Embryophyta</taxon>
        <taxon>Tracheophyta</taxon>
        <taxon>Spermatophyta</taxon>
        <taxon>Magnoliopsida</taxon>
        <taxon>eudicotyledons</taxon>
        <taxon>Gunneridae</taxon>
        <taxon>Pentapetalae</taxon>
        <taxon>rosids</taxon>
        <taxon>fabids</taxon>
        <taxon>Fabales</taxon>
        <taxon>Fabaceae</taxon>
        <taxon>Caesalpinioideae</taxon>
        <taxon>Cassia clade</taxon>
        <taxon>Senna</taxon>
    </lineage>
</organism>
<protein>
    <submittedName>
        <fullName evidence="1">Uncharacterized protein</fullName>
    </submittedName>
</protein>
<gene>
    <name evidence="1" type="ORF">G2W53_016913</name>
</gene>
<comment type="caution">
    <text evidence="1">The sequence shown here is derived from an EMBL/GenBank/DDBJ whole genome shotgun (WGS) entry which is preliminary data.</text>
</comment>
<sequence length="53" mass="6324">MDSSWVLDPALTYSKGEEVQRCDREGDREEIGRWRRLTLGGKREKERERVMGR</sequence>
<accession>A0A834TXA0</accession>
<dbReference type="AlphaFoldDB" id="A0A834TXA0"/>
<dbReference type="EMBL" id="JAAIUW010000006">
    <property type="protein sequence ID" value="KAF7825749.1"/>
    <property type="molecule type" value="Genomic_DNA"/>
</dbReference>
<evidence type="ECO:0000313" key="1">
    <source>
        <dbReference type="EMBL" id="KAF7825749.1"/>
    </source>
</evidence>
<keyword evidence="2" id="KW-1185">Reference proteome</keyword>